<comment type="caution">
    <text evidence="7">The sequence shown here is derived from an EMBL/GenBank/DDBJ whole genome shotgun (WGS) entry which is preliminary data.</text>
</comment>
<dbReference type="GO" id="GO:0051213">
    <property type="term" value="F:dioxygenase activity"/>
    <property type="evidence" value="ECO:0007669"/>
    <property type="project" value="UniProtKB-ARBA"/>
</dbReference>
<dbReference type="PANTHER" id="PTHR10209:SF887">
    <property type="entry name" value="OS03G0860600 PROTEIN"/>
    <property type="match status" value="1"/>
</dbReference>
<dbReference type="AlphaFoldDB" id="A0A8J5RXB5"/>
<dbReference type="PANTHER" id="PTHR10209">
    <property type="entry name" value="OXIDOREDUCTASE, 2OG-FE II OXYGENASE FAMILY PROTEIN"/>
    <property type="match status" value="1"/>
</dbReference>
<feature type="domain" description="Fe2OG dioxygenase" evidence="6">
    <location>
        <begin position="243"/>
        <end position="346"/>
    </location>
</feature>
<evidence type="ECO:0000256" key="2">
    <source>
        <dbReference type="ARBA" id="ARBA00022723"/>
    </source>
</evidence>
<dbReference type="InterPro" id="IPR044861">
    <property type="entry name" value="IPNS-like_FE2OG_OXY"/>
</dbReference>
<comment type="similarity">
    <text evidence="1 5">Belongs to the iron/ascorbate-dependent oxidoreductase family.</text>
</comment>
<dbReference type="InterPro" id="IPR005123">
    <property type="entry name" value="Oxoglu/Fe-dep_dioxygenase_dom"/>
</dbReference>
<dbReference type="InterPro" id="IPR026992">
    <property type="entry name" value="DIOX_N"/>
</dbReference>
<dbReference type="Pfam" id="PF03171">
    <property type="entry name" value="2OG-FeII_Oxy"/>
    <property type="match status" value="1"/>
</dbReference>
<protein>
    <recommendedName>
        <fullName evidence="6">Fe2OG dioxygenase domain-containing protein</fullName>
    </recommendedName>
</protein>
<keyword evidence="8" id="KW-1185">Reference proteome</keyword>
<evidence type="ECO:0000256" key="5">
    <source>
        <dbReference type="RuleBase" id="RU003682"/>
    </source>
</evidence>
<dbReference type="GO" id="GO:0046872">
    <property type="term" value="F:metal ion binding"/>
    <property type="evidence" value="ECO:0007669"/>
    <property type="project" value="UniProtKB-KW"/>
</dbReference>
<keyword evidence="3 5" id="KW-0560">Oxidoreductase</keyword>
<proteinExistence type="inferred from homology"/>
<reference evidence="7" key="1">
    <citation type="journal article" date="2021" name="bioRxiv">
        <title>Whole Genome Assembly and Annotation of Northern Wild Rice, Zizania palustris L., Supports a Whole Genome Duplication in the Zizania Genus.</title>
        <authorList>
            <person name="Haas M."/>
            <person name="Kono T."/>
            <person name="Macchietto M."/>
            <person name="Millas R."/>
            <person name="McGilp L."/>
            <person name="Shao M."/>
            <person name="Duquette J."/>
            <person name="Hirsch C.N."/>
            <person name="Kimball J."/>
        </authorList>
    </citation>
    <scope>NUCLEOTIDE SEQUENCE</scope>
    <source>
        <tissue evidence="7">Fresh leaf tissue</tissue>
    </source>
</reference>
<evidence type="ECO:0000256" key="3">
    <source>
        <dbReference type="ARBA" id="ARBA00023002"/>
    </source>
</evidence>
<sequence>MTCYFKKLLLTTYFYERGDIFNKSGICSIDSAHHSCAHTDMDIRLRDLHAFDDTKAGVKGLVDAGVTTVPAIFHHPPDQLSLADDVDAATPVVPVIDLSLADDDRDKVVALVKAAAETVGFFQMVNHGVPGELMDEMLAAVRRFNEQPAEAKRPYFTRDFSRKVMFNSNFDLFQTQAASWRDTLFMEMAPEGPAPEELPEACRAAVVEYAAAVRRMGEPLFELLSEALGLPSAHLGRDVGCLDGLTILAHYYPACPEPHKTMGTNRHSDPSFLTVLLQDSAMGGLQVLLQNRWVDVPPVAGALVVNIGDLLQLVSNDRLRSVEHRVVLASASRSSSRLSVAGFFRPHNASTRAYGPITNDARSPAYRITTASEYLAHYNGKGLDGRSALDHFRLRPLSPLQQIDSVSK</sequence>
<keyword evidence="4 5" id="KW-0408">Iron</keyword>
<dbReference type="PROSITE" id="PS51471">
    <property type="entry name" value="FE2OG_OXY"/>
    <property type="match status" value="1"/>
</dbReference>
<dbReference type="EMBL" id="JAAALK010000287">
    <property type="protein sequence ID" value="KAG8056362.1"/>
    <property type="molecule type" value="Genomic_DNA"/>
</dbReference>
<evidence type="ECO:0000256" key="4">
    <source>
        <dbReference type="ARBA" id="ARBA00023004"/>
    </source>
</evidence>
<dbReference type="FunFam" id="2.60.120.330:FF:000005">
    <property type="entry name" value="1-aminocyclopropane-1-carboxylate oxidase homolog 1"/>
    <property type="match status" value="1"/>
</dbReference>
<dbReference type="Pfam" id="PF14226">
    <property type="entry name" value="DIOX_N"/>
    <property type="match status" value="1"/>
</dbReference>
<reference evidence="7" key="2">
    <citation type="submission" date="2021-02" db="EMBL/GenBank/DDBJ databases">
        <authorList>
            <person name="Kimball J.A."/>
            <person name="Haas M.W."/>
            <person name="Macchietto M."/>
            <person name="Kono T."/>
            <person name="Duquette J."/>
            <person name="Shao M."/>
        </authorList>
    </citation>
    <scope>NUCLEOTIDE SEQUENCE</scope>
    <source>
        <tissue evidence="7">Fresh leaf tissue</tissue>
    </source>
</reference>
<keyword evidence="2 5" id="KW-0479">Metal-binding</keyword>
<name>A0A8J5RXB5_ZIZPA</name>
<organism evidence="7 8">
    <name type="scientific">Zizania palustris</name>
    <name type="common">Northern wild rice</name>
    <dbReference type="NCBI Taxonomy" id="103762"/>
    <lineage>
        <taxon>Eukaryota</taxon>
        <taxon>Viridiplantae</taxon>
        <taxon>Streptophyta</taxon>
        <taxon>Embryophyta</taxon>
        <taxon>Tracheophyta</taxon>
        <taxon>Spermatophyta</taxon>
        <taxon>Magnoliopsida</taxon>
        <taxon>Liliopsida</taxon>
        <taxon>Poales</taxon>
        <taxon>Poaceae</taxon>
        <taxon>BOP clade</taxon>
        <taxon>Oryzoideae</taxon>
        <taxon>Oryzeae</taxon>
        <taxon>Zizaniinae</taxon>
        <taxon>Zizania</taxon>
    </lineage>
</organism>
<gene>
    <name evidence="7" type="ORF">GUJ93_ZPchr0002g25741</name>
</gene>
<evidence type="ECO:0000313" key="8">
    <source>
        <dbReference type="Proteomes" id="UP000729402"/>
    </source>
</evidence>
<accession>A0A8J5RXB5</accession>
<dbReference type="OrthoDB" id="288590at2759"/>
<evidence type="ECO:0000256" key="1">
    <source>
        <dbReference type="ARBA" id="ARBA00008056"/>
    </source>
</evidence>
<evidence type="ECO:0000313" key="7">
    <source>
        <dbReference type="EMBL" id="KAG8056362.1"/>
    </source>
</evidence>
<dbReference type="Proteomes" id="UP000729402">
    <property type="component" value="Unassembled WGS sequence"/>
</dbReference>
<evidence type="ECO:0000259" key="6">
    <source>
        <dbReference type="PROSITE" id="PS51471"/>
    </source>
</evidence>